<comment type="caution">
    <text evidence="1">The sequence shown here is derived from an EMBL/GenBank/DDBJ whole genome shotgun (WGS) entry which is preliminary data.</text>
</comment>
<sequence length="229" mass="24388">MTQRSPYPRDQIVGRTFPVDIPGGAPPLYGVDTAFINIVKIPLDDVRSDVRFEFGAANFIWALDATSLTAELSIKFNSQRNSAVPFKKGMSIGPIDFAEVFVSNLAQTGESITFFTVRTAPQFMQFINPSASFSEVSLTKPSVLDTVADVSCANAAATSVLGSFATKRSAMFQNKDGAATVQIGDNNVSATRGINLGPGDVITIDTTESVFVRNDSGAAVDIGVMWTAD</sequence>
<organism evidence="1">
    <name type="scientific">marine sediment metagenome</name>
    <dbReference type="NCBI Taxonomy" id="412755"/>
    <lineage>
        <taxon>unclassified sequences</taxon>
        <taxon>metagenomes</taxon>
        <taxon>ecological metagenomes</taxon>
    </lineage>
</organism>
<reference evidence="1" key="1">
    <citation type="journal article" date="2015" name="Nature">
        <title>Complex archaea that bridge the gap between prokaryotes and eukaryotes.</title>
        <authorList>
            <person name="Spang A."/>
            <person name="Saw J.H."/>
            <person name="Jorgensen S.L."/>
            <person name="Zaremba-Niedzwiedzka K."/>
            <person name="Martijn J."/>
            <person name="Lind A.E."/>
            <person name="van Eijk R."/>
            <person name="Schleper C."/>
            <person name="Guy L."/>
            <person name="Ettema T.J."/>
        </authorList>
    </citation>
    <scope>NUCLEOTIDE SEQUENCE</scope>
</reference>
<name>A0A0F9SL85_9ZZZZ</name>
<dbReference type="EMBL" id="LAZR01002440">
    <property type="protein sequence ID" value="KKN30028.1"/>
    <property type="molecule type" value="Genomic_DNA"/>
</dbReference>
<gene>
    <name evidence="1" type="ORF">LCGC14_0838010</name>
</gene>
<accession>A0A0F9SL85</accession>
<protein>
    <submittedName>
        <fullName evidence="1">Uncharacterized protein</fullName>
    </submittedName>
</protein>
<proteinExistence type="predicted"/>
<evidence type="ECO:0000313" key="1">
    <source>
        <dbReference type="EMBL" id="KKN30028.1"/>
    </source>
</evidence>
<dbReference type="AlphaFoldDB" id="A0A0F9SL85"/>